<keyword evidence="2" id="KW-1185">Reference proteome</keyword>
<reference evidence="1 2" key="1">
    <citation type="submission" date="2014-04" db="EMBL/GenBank/DDBJ databases">
        <authorList>
            <consortium name="DOE Joint Genome Institute"/>
            <person name="Kuo A."/>
            <person name="Kohler A."/>
            <person name="Jargeat P."/>
            <person name="Nagy L.G."/>
            <person name="Floudas D."/>
            <person name="Copeland A."/>
            <person name="Barry K.W."/>
            <person name="Cichocki N."/>
            <person name="Veneault-Fourrey C."/>
            <person name="LaButti K."/>
            <person name="Lindquist E.A."/>
            <person name="Lipzen A."/>
            <person name="Lundell T."/>
            <person name="Morin E."/>
            <person name="Murat C."/>
            <person name="Sun H."/>
            <person name="Tunlid A."/>
            <person name="Henrissat B."/>
            <person name="Grigoriev I.V."/>
            <person name="Hibbett D.S."/>
            <person name="Martin F."/>
            <person name="Nordberg H.P."/>
            <person name="Cantor M.N."/>
            <person name="Hua S.X."/>
        </authorList>
    </citation>
    <scope>NUCLEOTIDE SEQUENCE [LARGE SCALE GENOMIC DNA]</scope>
    <source>
        <strain evidence="1 2">Ve08.2h10</strain>
    </source>
</reference>
<dbReference type="AlphaFoldDB" id="A0A0D0DLS8"/>
<evidence type="ECO:0000313" key="1">
    <source>
        <dbReference type="EMBL" id="KIK92343.1"/>
    </source>
</evidence>
<proteinExistence type="predicted"/>
<gene>
    <name evidence="1" type="ORF">PAXRUDRAFT_830025</name>
</gene>
<dbReference type="EMBL" id="KN825289">
    <property type="protein sequence ID" value="KIK92343.1"/>
    <property type="molecule type" value="Genomic_DNA"/>
</dbReference>
<evidence type="ECO:0000313" key="2">
    <source>
        <dbReference type="Proteomes" id="UP000054538"/>
    </source>
</evidence>
<reference evidence="2" key="2">
    <citation type="submission" date="2015-01" db="EMBL/GenBank/DDBJ databases">
        <title>Evolutionary Origins and Diversification of the Mycorrhizal Mutualists.</title>
        <authorList>
            <consortium name="DOE Joint Genome Institute"/>
            <consortium name="Mycorrhizal Genomics Consortium"/>
            <person name="Kohler A."/>
            <person name="Kuo A."/>
            <person name="Nagy L.G."/>
            <person name="Floudas D."/>
            <person name="Copeland A."/>
            <person name="Barry K.W."/>
            <person name="Cichocki N."/>
            <person name="Veneault-Fourrey C."/>
            <person name="LaButti K."/>
            <person name="Lindquist E.A."/>
            <person name="Lipzen A."/>
            <person name="Lundell T."/>
            <person name="Morin E."/>
            <person name="Murat C."/>
            <person name="Riley R."/>
            <person name="Ohm R."/>
            <person name="Sun H."/>
            <person name="Tunlid A."/>
            <person name="Henrissat B."/>
            <person name="Grigoriev I.V."/>
            <person name="Hibbett D.S."/>
            <person name="Martin F."/>
        </authorList>
    </citation>
    <scope>NUCLEOTIDE SEQUENCE [LARGE SCALE GENOMIC DNA]</scope>
    <source>
        <strain evidence="2">Ve08.2h10</strain>
    </source>
</reference>
<dbReference type="Proteomes" id="UP000054538">
    <property type="component" value="Unassembled WGS sequence"/>
</dbReference>
<accession>A0A0D0DLS8</accession>
<sequence length="93" mass="10192">MQTHGISIEVAEASAETFKPHDLGIELPCKGLSSFPLHHFGTSPTMKEPVSEPAWTMNPTHSDGLNIFGRCVVLPWKLRTTIKQSAQMTGCQT</sequence>
<name>A0A0D0DLS8_9AGAM</name>
<organism evidence="1 2">
    <name type="scientific">Paxillus rubicundulus Ve08.2h10</name>
    <dbReference type="NCBI Taxonomy" id="930991"/>
    <lineage>
        <taxon>Eukaryota</taxon>
        <taxon>Fungi</taxon>
        <taxon>Dikarya</taxon>
        <taxon>Basidiomycota</taxon>
        <taxon>Agaricomycotina</taxon>
        <taxon>Agaricomycetes</taxon>
        <taxon>Agaricomycetidae</taxon>
        <taxon>Boletales</taxon>
        <taxon>Paxilineae</taxon>
        <taxon>Paxillaceae</taxon>
        <taxon>Paxillus</taxon>
    </lineage>
</organism>
<dbReference type="HOGENOM" id="CLU_2400346_0_0_1"/>
<dbReference type="InParanoid" id="A0A0D0DLS8"/>
<protein>
    <submittedName>
        <fullName evidence="1">Uncharacterized protein</fullName>
    </submittedName>
</protein>